<feature type="compositionally biased region" description="Basic and acidic residues" evidence="1">
    <location>
        <begin position="23"/>
        <end position="44"/>
    </location>
</feature>
<comment type="caution">
    <text evidence="2">The sequence shown here is derived from an EMBL/GenBank/DDBJ whole genome shotgun (WGS) entry which is preliminary data.</text>
</comment>
<keyword evidence="3" id="KW-1185">Reference proteome</keyword>
<organism evidence="2 3">
    <name type="scientific">Nelumbo nucifera</name>
    <name type="common">Sacred lotus</name>
    <dbReference type="NCBI Taxonomy" id="4432"/>
    <lineage>
        <taxon>Eukaryota</taxon>
        <taxon>Viridiplantae</taxon>
        <taxon>Streptophyta</taxon>
        <taxon>Embryophyta</taxon>
        <taxon>Tracheophyta</taxon>
        <taxon>Spermatophyta</taxon>
        <taxon>Magnoliopsida</taxon>
        <taxon>Proteales</taxon>
        <taxon>Nelumbonaceae</taxon>
        <taxon>Nelumbo</taxon>
    </lineage>
</organism>
<dbReference type="PANTHER" id="PTHR34950:SF2">
    <property type="entry name" value="OS10G0364900 PROTEIN"/>
    <property type="match status" value="1"/>
</dbReference>
<dbReference type="AlphaFoldDB" id="A0A822XRV5"/>
<gene>
    <name evidence="2" type="ORF">HUJ06_023334</name>
</gene>
<accession>A0A822XRV5</accession>
<feature type="region of interest" description="Disordered" evidence="1">
    <location>
        <begin position="1"/>
        <end position="73"/>
    </location>
</feature>
<evidence type="ECO:0000313" key="2">
    <source>
        <dbReference type="EMBL" id="DAD21871.1"/>
    </source>
</evidence>
<dbReference type="Proteomes" id="UP000607653">
    <property type="component" value="Unassembled WGS sequence"/>
</dbReference>
<reference evidence="2 3" key="1">
    <citation type="journal article" date="2020" name="Mol. Biol. Evol.">
        <title>Distinct Expression and Methylation Patterns for Genes with Different Fates following a Single Whole-Genome Duplication in Flowering Plants.</title>
        <authorList>
            <person name="Shi T."/>
            <person name="Rahmani R.S."/>
            <person name="Gugger P.F."/>
            <person name="Wang M."/>
            <person name="Li H."/>
            <person name="Zhang Y."/>
            <person name="Li Z."/>
            <person name="Wang Q."/>
            <person name="Van de Peer Y."/>
            <person name="Marchal K."/>
            <person name="Chen J."/>
        </authorList>
    </citation>
    <scope>NUCLEOTIDE SEQUENCE [LARGE SCALE GENOMIC DNA]</scope>
    <source>
        <tissue evidence="2">Leaf</tissue>
    </source>
</reference>
<dbReference type="EMBL" id="DUZY01000001">
    <property type="protein sequence ID" value="DAD21871.1"/>
    <property type="molecule type" value="Genomic_DNA"/>
</dbReference>
<protein>
    <submittedName>
        <fullName evidence="2">Uncharacterized protein</fullName>
    </submittedName>
</protein>
<feature type="compositionally biased region" description="Basic and acidic residues" evidence="1">
    <location>
        <begin position="63"/>
        <end position="73"/>
    </location>
</feature>
<sequence>MSSMGASFAEVYVMRKLHKEKMKKKEEERKEKGEKASSHEEKPSSGKSWRAKKIHPRSTPSLESDRKPGGTGN</sequence>
<name>A0A822XRV5_NELNU</name>
<evidence type="ECO:0000313" key="3">
    <source>
        <dbReference type="Proteomes" id="UP000607653"/>
    </source>
</evidence>
<proteinExistence type="predicted"/>
<evidence type="ECO:0000256" key="1">
    <source>
        <dbReference type="SAM" id="MobiDB-lite"/>
    </source>
</evidence>
<dbReference type="PANTHER" id="PTHR34950">
    <property type="entry name" value="OS04G0457400 PROTEIN"/>
    <property type="match status" value="1"/>
</dbReference>